<dbReference type="GO" id="GO:0008408">
    <property type="term" value="F:3'-5' exonuclease activity"/>
    <property type="evidence" value="ECO:0007669"/>
    <property type="project" value="InterPro"/>
</dbReference>
<dbReference type="InterPro" id="IPR002562">
    <property type="entry name" value="3'-5'_exonuclease_dom"/>
</dbReference>
<dbReference type="InterPro" id="IPR036397">
    <property type="entry name" value="RNaseH_sf"/>
</dbReference>
<keyword evidence="3" id="KW-0378">Hydrolase</keyword>
<gene>
    <name evidence="3" type="ORF">ROHU_035445</name>
</gene>
<evidence type="ECO:0000259" key="2">
    <source>
        <dbReference type="SMART" id="SM00474"/>
    </source>
</evidence>
<dbReference type="AlphaFoldDB" id="A0A498LHZ8"/>
<dbReference type="PANTHER" id="PTHR47765">
    <property type="entry name" value="3'-5' EXONUCLEASE DOMAIN-CONTAINING PROTEIN"/>
    <property type="match status" value="1"/>
</dbReference>
<dbReference type="SUPFAM" id="SSF53098">
    <property type="entry name" value="Ribonuclease H-like"/>
    <property type="match status" value="1"/>
</dbReference>
<dbReference type="GO" id="GO:0003676">
    <property type="term" value="F:nucleic acid binding"/>
    <property type="evidence" value="ECO:0007669"/>
    <property type="project" value="InterPro"/>
</dbReference>
<dbReference type="Pfam" id="PF01927">
    <property type="entry name" value="Mut7-C"/>
    <property type="match status" value="1"/>
</dbReference>
<dbReference type="GO" id="GO:0006139">
    <property type="term" value="P:nucleobase-containing compound metabolic process"/>
    <property type="evidence" value="ECO:0007669"/>
    <property type="project" value="InterPro"/>
</dbReference>
<dbReference type="STRING" id="84645.A0A498LHZ8"/>
<comment type="caution">
    <text evidence="3">The sequence shown here is derived from an EMBL/GenBank/DDBJ whole genome shotgun (WGS) entry which is preliminary data.</text>
</comment>
<protein>
    <submittedName>
        <fullName evidence="3">Exonuclease mut-7-like protein</fullName>
    </submittedName>
</protein>
<dbReference type="Proteomes" id="UP000290572">
    <property type="component" value="Unassembled WGS sequence"/>
</dbReference>
<dbReference type="InterPro" id="IPR012337">
    <property type="entry name" value="RNaseH-like_sf"/>
</dbReference>
<evidence type="ECO:0000313" key="3">
    <source>
        <dbReference type="EMBL" id="RXN07691.1"/>
    </source>
</evidence>
<dbReference type="EMBL" id="QBIY01013343">
    <property type="protein sequence ID" value="RXN07691.1"/>
    <property type="molecule type" value="Genomic_DNA"/>
</dbReference>
<proteinExistence type="predicted"/>
<sequence>MSLEGQSKGVDLPALQEHLCGLWNRKEQDELRQVLASNFSQMQEPFAGLLDFLDGCLTFQKGKSSTLHQFILTEFMRWRSNNPQASLNGLREEERLRLQRKALGLLTDSHPGYMDPLLDIYQLSSLKRPLLIQHVDFLHDCCCFKEALVFSVKVELQKNLDMEKMCVPLILLDKLSLAELYVRDHPDLQQRLVSLLDSWCEPNFDVQVLLSQYPNMVLSKHQTDQIQPKLLSKHVFRLMDKFCIDPGLCSNSVYKRKLDSLRFLMYKTFGEKSMSEENWRDHVQAMIEGNTELQAQLVQLLVKHCSLQTAAQWAAHYSLPRNRLPPGVWDKIQSLSPKQLEMCAVSGPPESWTPLQSDQQKYYQLPLPRENILFVETLDEVEQCREAVLKPGCVVGMDMEWRAGFGTVSSQRVALIQLAVQERVFLLDLCAHAISHHSTTVNFIRALLSDKNILKLGYGMSGDLRSLVSTWPELREEPMKMEGVLDLLHVHQELQRCWLDNKRCRSVEVSEGPAEKGLSLLVQQVLGKPLNKTEQLSNWERRPLRTSQLRYAATDAYCLLDVYLVLSRDPKAFGLPEDLRSIPSAQPAKSREEKKPKEKSKQSKRREAQQKANVPHSVEDCIKVNSEYQGPTITPPELRVVCDNMLQGLGRFLRCLGVDVKMLENTDDHKVAAELARAEGRVILTAGQPYQTLRSQVGEGRCLTLDCSEKARDQAVHVLRHFNVHLTPADIFSRCQITTWNVVFLRARSLDLCYLMPKQG</sequence>
<name>A0A498LHZ8_LABRO</name>
<evidence type="ECO:0000256" key="1">
    <source>
        <dbReference type="SAM" id="MobiDB-lite"/>
    </source>
</evidence>
<dbReference type="Pfam" id="PF01612">
    <property type="entry name" value="DNA_pol_A_exo1"/>
    <property type="match status" value="1"/>
</dbReference>
<feature type="domain" description="3'-5' exonuclease" evidence="2">
    <location>
        <begin position="375"/>
        <end position="571"/>
    </location>
</feature>
<keyword evidence="3" id="KW-0540">Nuclease</keyword>
<accession>A0A498LHZ8</accession>
<dbReference type="InterPro" id="IPR052408">
    <property type="entry name" value="Exonuclease_MUT-7-like"/>
</dbReference>
<keyword evidence="3" id="KW-0269">Exonuclease</keyword>
<organism evidence="3 4">
    <name type="scientific">Labeo rohita</name>
    <name type="common">Indian major carp</name>
    <name type="synonym">Cyprinus rohita</name>
    <dbReference type="NCBI Taxonomy" id="84645"/>
    <lineage>
        <taxon>Eukaryota</taxon>
        <taxon>Metazoa</taxon>
        <taxon>Chordata</taxon>
        <taxon>Craniata</taxon>
        <taxon>Vertebrata</taxon>
        <taxon>Euteleostomi</taxon>
        <taxon>Actinopterygii</taxon>
        <taxon>Neopterygii</taxon>
        <taxon>Teleostei</taxon>
        <taxon>Ostariophysi</taxon>
        <taxon>Cypriniformes</taxon>
        <taxon>Cyprinidae</taxon>
        <taxon>Labeoninae</taxon>
        <taxon>Labeonini</taxon>
        <taxon>Labeo</taxon>
    </lineage>
</organism>
<reference evidence="3 4" key="1">
    <citation type="submission" date="2018-03" db="EMBL/GenBank/DDBJ databases">
        <title>Draft genome sequence of Rohu Carp (Labeo rohita).</title>
        <authorList>
            <person name="Das P."/>
            <person name="Kushwaha B."/>
            <person name="Joshi C.G."/>
            <person name="Kumar D."/>
            <person name="Nagpure N.S."/>
            <person name="Sahoo L."/>
            <person name="Das S.P."/>
            <person name="Bit A."/>
            <person name="Patnaik S."/>
            <person name="Meher P.K."/>
            <person name="Jayasankar P."/>
            <person name="Koringa P.G."/>
            <person name="Patel N.V."/>
            <person name="Hinsu A.T."/>
            <person name="Kumar R."/>
            <person name="Pandey M."/>
            <person name="Agarwal S."/>
            <person name="Srivastava S."/>
            <person name="Singh M."/>
            <person name="Iquebal M.A."/>
            <person name="Jaiswal S."/>
            <person name="Angadi U.B."/>
            <person name="Kumar N."/>
            <person name="Raza M."/>
            <person name="Shah T.M."/>
            <person name="Rai A."/>
            <person name="Jena J.K."/>
        </authorList>
    </citation>
    <scope>NUCLEOTIDE SEQUENCE [LARGE SCALE GENOMIC DNA]</scope>
    <source>
        <strain evidence="3">DASCIFA01</strain>
        <tissue evidence="3">Testis</tissue>
    </source>
</reference>
<dbReference type="PANTHER" id="PTHR47765:SF2">
    <property type="entry name" value="EXONUCLEASE MUT-7 HOMOLOG"/>
    <property type="match status" value="1"/>
</dbReference>
<dbReference type="InterPro" id="IPR002782">
    <property type="entry name" value="Mut7-C_RNAse_dom"/>
</dbReference>
<feature type="region of interest" description="Disordered" evidence="1">
    <location>
        <begin position="576"/>
        <end position="616"/>
    </location>
</feature>
<evidence type="ECO:0000313" key="4">
    <source>
        <dbReference type="Proteomes" id="UP000290572"/>
    </source>
</evidence>
<feature type="compositionally biased region" description="Basic and acidic residues" evidence="1">
    <location>
        <begin position="589"/>
        <end position="609"/>
    </location>
</feature>
<dbReference type="Gene3D" id="3.30.420.10">
    <property type="entry name" value="Ribonuclease H-like superfamily/Ribonuclease H"/>
    <property type="match status" value="1"/>
</dbReference>
<dbReference type="FunFam" id="3.30.420.10:FF:000074">
    <property type="entry name" value="exonuclease mut-7 homolog isoform X2"/>
    <property type="match status" value="1"/>
</dbReference>
<keyword evidence="4" id="KW-1185">Reference proteome</keyword>
<dbReference type="SMART" id="SM00474">
    <property type="entry name" value="35EXOc"/>
    <property type="match status" value="1"/>
</dbReference>